<evidence type="ECO:0000313" key="2">
    <source>
        <dbReference type="EMBL" id="EJW03845.1"/>
    </source>
</evidence>
<name>J9DMN4_EDHAE</name>
<reference evidence="3" key="2">
    <citation type="submission" date="2015-07" db="EMBL/GenBank/DDBJ databases">
        <title>Contrasting host-pathogen interactions and genome evolution in two generalist and specialist microsporidian pathogens of mosquitoes.</title>
        <authorList>
            <consortium name="The Broad Institute Genomics Platform"/>
            <consortium name="The Broad Institute Genome Sequencing Center for Infectious Disease"/>
            <person name="Cuomo C.A."/>
            <person name="Sanscrainte N.D."/>
            <person name="Goldberg J.M."/>
            <person name="Heiman D."/>
            <person name="Young S."/>
            <person name="Zeng Q."/>
            <person name="Becnel J.J."/>
            <person name="Birren B.W."/>
        </authorList>
    </citation>
    <scope>NUCLEOTIDE SEQUENCE [LARGE SCALE GENOMIC DNA]</scope>
    <source>
        <strain evidence="3">USNM 41457</strain>
    </source>
</reference>
<dbReference type="InterPro" id="IPR012337">
    <property type="entry name" value="RNaseH-like_sf"/>
</dbReference>
<dbReference type="SUPFAM" id="SSF53098">
    <property type="entry name" value="Ribonuclease H-like"/>
    <property type="match status" value="1"/>
</dbReference>
<dbReference type="HOGENOM" id="CLU_723673_0_0_1"/>
<evidence type="ECO:0000313" key="3">
    <source>
        <dbReference type="Proteomes" id="UP000003163"/>
    </source>
</evidence>
<dbReference type="Gene3D" id="3.30.420.10">
    <property type="entry name" value="Ribonuclease H-like superfamily/Ribonuclease H"/>
    <property type="match status" value="1"/>
</dbReference>
<reference evidence="2 3" key="1">
    <citation type="submission" date="2011-08" db="EMBL/GenBank/DDBJ databases">
        <authorList>
            <person name="Liu Z.J."/>
            <person name="Shi F.L."/>
            <person name="Lu J.Q."/>
            <person name="Li M."/>
            <person name="Wang Z.L."/>
        </authorList>
    </citation>
    <scope>NUCLEOTIDE SEQUENCE [LARGE SCALE GENOMIC DNA]</scope>
    <source>
        <strain evidence="2 3">USNM 41457</strain>
    </source>
</reference>
<accession>J9DMN4</accession>
<dbReference type="Proteomes" id="UP000003163">
    <property type="component" value="Unassembled WGS sequence"/>
</dbReference>
<dbReference type="GO" id="GO:0003676">
    <property type="term" value="F:nucleic acid binding"/>
    <property type="evidence" value="ECO:0007669"/>
    <property type="project" value="InterPro"/>
</dbReference>
<evidence type="ECO:0000256" key="1">
    <source>
        <dbReference type="SAM" id="MobiDB-lite"/>
    </source>
</evidence>
<feature type="compositionally biased region" description="Basic residues" evidence="1">
    <location>
        <begin position="152"/>
        <end position="164"/>
    </location>
</feature>
<gene>
    <name evidence="2" type="ORF">EDEG_01844</name>
</gene>
<dbReference type="AlphaFoldDB" id="J9DMN4"/>
<feature type="region of interest" description="Disordered" evidence="1">
    <location>
        <begin position="150"/>
        <end position="171"/>
    </location>
</feature>
<keyword evidence="3" id="KW-1185">Reference proteome</keyword>
<dbReference type="InParanoid" id="J9DMN4"/>
<comment type="caution">
    <text evidence="2">The sequence shown here is derived from an EMBL/GenBank/DDBJ whole genome shotgun (WGS) entry which is preliminary data.</text>
</comment>
<sequence>MNTANNLLKYLNTNLPQISKIYSENYADYENLLNRIKQLKEKFCESEITRRIDMMICKLRSSDKLRARQFRLLDDGSCVCVLSDCVKMNVQRDRFTFDNFCFHSLNFVLKDSVNSSKELDNIDDFGNNKNLDDINSTDINFKKNDKNALSKKNQKKQASKKNKNSNKGDEKTFIETTKGKNNFIPFDFQLSLKFPLNLIESSEELQKVFAKIDRSHPIFLKCYTHTYRTFSGYTCYLLLISRTETYLIDTISITKLYSDVFNCDVVKMVCCYKCLYFFVREFGDLNCFAVLNDRCKIFSDFRIRPFSRDLKCFIDNDVVENMYNLKSVFLTKDSNEIDNGTFVDEAEDNESVYQNNEKNEIASDIKNIFPIFRAINSIITQK</sequence>
<protein>
    <submittedName>
        <fullName evidence="2">Uncharacterized protein</fullName>
    </submittedName>
</protein>
<proteinExistence type="predicted"/>
<dbReference type="InterPro" id="IPR036397">
    <property type="entry name" value="RNaseH_sf"/>
</dbReference>
<dbReference type="VEuPathDB" id="MicrosporidiaDB:EDEG_01844"/>
<dbReference type="EMBL" id="AFBI03000029">
    <property type="protein sequence ID" value="EJW03845.1"/>
    <property type="molecule type" value="Genomic_DNA"/>
</dbReference>
<organism evidence="2 3">
    <name type="scientific">Edhazardia aedis (strain USNM 41457)</name>
    <name type="common">Microsporidian parasite</name>
    <dbReference type="NCBI Taxonomy" id="1003232"/>
    <lineage>
        <taxon>Eukaryota</taxon>
        <taxon>Fungi</taxon>
        <taxon>Fungi incertae sedis</taxon>
        <taxon>Microsporidia</taxon>
        <taxon>Edhazardia</taxon>
    </lineage>
</organism>